<dbReference type="GO" id="GO:0005737">
    <property type="term" value="C:cytoplasm"/>
    <property type="evidence" value="ECO:0007669"/>
    <property type="project" value="TreeGrafter"/>
</dbReference>
<dbReference type="SMART" id="SM00325">
    <property type="entry name" value="RhoGEF"/>
    <property type="match status" value="1"/>
</dbReference>
<dbReference type="InterPro" id="IPR051092">
    <property type="entry name" value="FYVE_RhoGEF_PH"/>
</dbReference>
<dbReference type="Gene3D" id="1.20.900.10">
    <property type="entry name" value="Dbl homology (DH) domain"/>
    <property type="match status" value="1"/>
</dbReference>
<feature type="compositionally biased region" description="Low complexity" evidence="1">
    <location>
        <begin position="831"/>
        <end position="843"/>
    </location>
</feature>
<proteinExistence type="predicted"/>
<gene>
    <name evidence="3" type="ORF">INT46_000884</name>
</gene>
<feature type="domain" description="DH" evidence="2">
    <location>
        <begin position="119"/>
        <end position="301"/>
    </location>
</feature>
<protein>
    <recommendedName>
        <fullName evidence="2">DH domain-containing protein</fullName>
    </recommendedName>
</protein>
<feature type="compositionally biased region" description="Low complexity" evidence="1">
    <location>
        <begin position="808"/>
        <end position="817"/>
    </location>
</feature>
<dbReference type="InterPro" id="IPR000219">
    <property type="entry name" value="DH_dom"/>
</dbReference>
<dbReference type="EMBL" id="JAEPRC010000401">
    <property type="protein sequence ID" value="KAG2198108.1"/>
    <property type="molecule type" value="Genomic_DNA"/>
</dbReference>
<dbReference type="PROSITE" id="PS50010">
    <property type="entry name" value="DH_2"/>
    <property type="match status" value="1"/>
</dbReference>
<feature type="region of interest" description="Disordered" evidence="1">
    <location>
        <begin position="791"/>
        <end position="843"/>
    </location>
</feature>
<feature type="region of interest" description="Disordered" evidence="1">
    <location>
        <begin position="645"/>
        <end position="715"/>
    </location>
</feature>
<dbReference type="SUPFAM" id="SSF48065">
    <property type="entry name" value="DBL homology domain (DH-domain)"/>
    <property type="match status" value="1"/>
</dbReference>
<organism evidence="3 4">
    <name type="scientific">Mucor plumbeus</name>
    <dbReference type="NCBI Taxonomy" id="97098"/>
    <lineage>
        <taxon>Eukaryota</taxon>
        <taxon>Fungi</taxon>
        <taxon>Fungi incertae sedis</taxon>
        <taxon>Mucoromycota</taxon>
        <taxon>Mucoromycotina</taxon>
        <taxon>Mucoromycetes</taxon>
        <taxon>Mucorales</taxon>
        <taxon>Mucorineae</taxon>
        <taxon>Mucoraceae</taxon>
        <taxon>Mucor</taxon>
    </lineage>
</organism>
<reference evidence="3" key="1">
    <citation type="submission" date="2020-12" db="EMBL/GenBank/DDBJ databases">
        <title>Metabolic potential, ecology and presence of endohyphal bacteria is reflected in genomic diversity of Mucoromycotina.</title>
        <authorList>
            <person name="Muszewska A."/>
            <person name="Okrasinska A."/>
            <person name="Steczkiewicz K."/>
            <person name="Drgas O."/>
            <person name="Orlowska M."/>
            <person name="Perlinska-Lenart U."/>
            <person name="Aleksandrzak-Piekarczyk T."/>
            <person name="Szatraj K."/>
            <person name="Zielenkiewicz U."/>
            <person name="Pilsyk S."/>
            <person name="Malc E."/>
            <person name="Mieczkowski P."/>
            <person name="Kruszewska J.S."/>
            <person name="Biernat P."/>
            <person name="Pawlowska J."/>
        </authorList>
    </citation>
    <scope>NUCLEOTIDE SEQUENCE</scope>
    <source>
        <strain evidence="3">CBS 226.32</strain>
    </source>
</reference>
<name>A0A8H7QST0_9FUNG</name>
<evidence type="ECO:0000256" key="1">
    <source>
        <dbReference type="SAM" id="MobiDB-lite"/>
    </source>
</evidence>
<evidence type="ECO:0000313" key="3">
    <source>
        <dbReference type="EMBL" id="KAG2198108.1"/>
    </source>
</evidence>
<dbReference type="Pfam" id="PF00621">
    <property type="entry name" value="RhoGEF"/>
    <property type="match status" value="1"/>
</dbReference>
<dbReference type="InterPro" id="IPR035899">
    <property type="entry name" value="DBL_dom_sf"/>
</dbReference>
<dbReference type="Proteomes" id="UP000650833">
    <property type="component" value="Unassembled WGS sequence"/>
</dbReference>
<feature type="compositionally biased region" description="Low complexity" evidence="1">
    <location>
        <begin position="674"/>
        <end position="685"/>
    </location>
</feature>
<dbReference type="PANTHER" id="PTHR12673">
    <property type="entry name" value="FACIOGENITAL DYSPLASIA PROTEIN"/>
    <property type="match status" value="1"/>
</dbReference>
<accession>A0A8H7QST0</accession>
<dbReference type="AlphaFoldDB" id="A0A8H7QST0"/>
<dbReference type="GO" id="GO:0005085">
    <property type="term" value="F:guanyl-nucleotide exchange factor activity"/>
    <property type="evidence" value="ECO:0007669"/>
    <property type="project" value="InterPro"/>
</dbReference>
<dbReference type="PANTHER" id="PTHR12673:SF159">
    <property type="entry name" value="LD03170P"/>
    <property type="match status" value="1"/>
</dbReference>
<keyword evidence="4" id="KW-1185">Reference proteome</keyword>
<evidence type="ECO:0000313" key="4">
    <source>
        <dbReference type="Proteomes" id="UP000650833"/>
    </source>
</evidence>
<dbReference type="CDD" id="cd00160">
    <property type="entry name" value="RhoGEF"/>
    <property type="match status" value="1"/>
</dbReference>
<comment type="caution">
    <text evidence="3">The sequence shown here is derived from an EMBL/GenBank/DDBJ whole genome shotgun (WGS) entry which is preliminary data.</text>
</comment>
<dbReference type="OrthoDB" id="660555at2759"/>
<feature type="compositionally biased region" description="Basic residues" evidence="1">
    <location>
        <begin position="795"/>
        <end position="807"/>
    </location>
</feature>
<sequence>MSKFKELKSNLQKTGYSHQWKLIKQKDIISNSKEESSNHVDFYDKIAKQTTKPLCQNIDLIIPSKNRTTSQQVQLEQFLNIIGTEIHEQASCFHEPTPLDTRSNTINSVSKEVEMNDDKRHFRIQEFIKTEKSYVDTLKTIVKHVVKPLRTNMQQKNCILNTFKCQKIFLNIDQIMKVNSDFLTDLLSTTDNFGEMCQKHIIKFECYRKYLLEQSEAQKLHAKEYKTNQNYKRFLTKVKDHSDFKRKRLQDILVEPVQRISRYSMMLRDILQLTPKDHVDYNGLLAACEKAREIATMADDDPTKTATMFLNLYQAIKDSPCSLINQKRSLIAHVDAIEIHRVTNKPTRAVSIFLFTDKILVASRPSIDSKEIDLQQLLDNSNPVCPINSSSASLLRTNSNHKVEKPHLKFKGWADVESIEIFEGVSDRPGSFILSATSVPELTRDQVSNITSFEKYFYKGPRLFSIIPTRDEVSCTKSKKAAFIEKSINFRTAYQKTRALMKRYELTTDKAYYKMWKGVPSFCNIYDQESYIMAKYKNDNTIVYVDDNETDIKNLFSSRNSLYNPWIVGLIQPEDMKGFRFNICTKTNLLITQQFKKSSEQTIDFESIFWNNMLYLDQCLKKSTDYSAQTIVKIQQSIQSQLLQQSNHHLSRSRTKSISRTSSIPSLGKLFHGSNSSRSRSVSPSKMIKKSKSTSYQQQQQQQQPSIARVPVHHSWNGSPGCYKNENYSQVSSVTTLSSSLWSSSYDIHTSTIDDQFAESDILEDHNNDNKSIIKEDASITGINNNNQKDFQQQQHHHHYHHHHHHQQQQQQQQQQQLETPKRSTTANTISSLNSDTSTRSSFSMITDDDYAEEVEVDYLTLDIKDKQVSPTPTPVPTPPTDNIEENLETMFKSVNGFEDEMQQQWKELITKYELLSEDVTSIK</sequence>
<evidence type="ECO:0000259" key="2">
    <source>
        <dbReference type="PROSITE" id="PS50010"/>
    </source>
</evidence>